<feature type="region of interest" description="Disordered" evidence="1">
    <location>
        <begin position="1"/>
        <end position="42"/>
    </location>
</feature>
<name>A0ABR2G3X4_9ROSI</name>
<feature type="compositionally biased region" description="Basic and acidic residues" evidence="1">
    <location>
        <begin position="76"/>
        <end position="88"/>
    </location>
</feature>
<evidence type="ECO:0000256" key="1">
    <source>
        <dbReference type="SAM" id="MobiDB-lite"/>
    </source>
</evidence>
<evidence type="ECO:0000313" key="2">
    <source>
        <dbReference type="EMBL" id="KAK8593774.1"/>
    </source>
</evidence>
<organism evidence="2 3">
    <name type="scientific">Hibiscus sabdariffa</name>
    <name type="common">roselle</name>
    <dbReference type="NCBI Taxonomy" id="183260"/>
    <lineage>
        <taxon>Eukaryota</taxon>
        <taxon>Viridiplantae</taxon>
        <taxon>Streptophyta</taxon>
        <taxon>Embryophyta</taxon>
        <taxon>Tracheophyta</taxon>
        <taxon>Spermatophyta</taxon>
        <taxon>Magnoliopsida</taxon>
        <taxon>eudicotyledons</taxon>
        <taxon>Gunneridae</taxon>
        <taxon>Pentapetalae</taxon>
        <taxon>rosids</taxon>
        <taxon>malvids</taxon>
        <taxon>Malvales</taxon>
        <taxon>Malvaceae</taxon>
        <taxon>Malvoideae</taxon>
        <taxon>Hibiscus</taxon>
    </lineage>
</organism>
<proteinExistence type="predicted"/>
<gene>
    <name evidence="2" type="ORF">V6N12_045848</name>
</gene>
<keyword evidence="3" id="KW-1185">Reference proteome</keyword>
<dbReference type="EMBL" id="JBBPBM010000003">
    <property type="protein sequence ID" value="KAK8593774.1"/>
    <property type="molecule type" value="Genomic_DNA"/>
</dbReference>
<evidence type="ECO:0000313" key="3">
    <source>
        <dbReference type="Proteomes" id="UP001472677"/>
    </source>
</evidence>
<sequence length="258" mass="28131">MGQADRAVAVGSRDHGRAPWDKTMAGSADTAERRGLGRSTVRPAEEKWVGATLCQVPINKGADAVGPRRTRQGPRRSQERGRSARHSHDAACAAQRAGLSGCTRCLAPLPTTRQCNDNTKACRVSGKGTLIVPERLRQELAAMKTRALFDGPTIGHAKILGHMHAVHHPKPLIVHRLGRQQASCQATPGMLKRETTGMHQPVGCCANTTTTRATRHGRTTAVANMKIRQKKGNYITNLMPARKRKENKDEMKQHLNGD</sequence>
<comment type="caution">
    <text evidence="2">The sequence shown here is derived from an EMBL/GenBank/DDBJ whole genome shotgun (WGS) entry which is preliminary data.</text>
</comment>
<feature type="region of interest" description="Disordered" evidence="1">
    <location>
        <begin position="59"/>
        <end position="88"/>
    </location>
</feature>
<protein>
    <submittedName>
        <fullName evidence="2">Uncharacterized protein</fullName>
    </submittedName>
</protein>
<accession>A0ABR2G3X4</accession>
<dbReference type="Proteomes" id="UP001472677">
    <property type="component" value="Unassembled WGS sequence"/>
</dbReference>
<reference evidence="2 3" key="1">
    <citation type="journal article" date="2024" name="G3 (Bethesda)">
        <title>Genome assembly of Hibiscus sabdariffa L. provides insights into metabolisms of medicinal natural products.</title>
        <authorList>
            <person name="Kim T."/>
        </authorList>
    </citation>
    <scope>NUCLEOTIDE SEQUENCE [LARGE SCALE GENOMIC DNA]</scope>
    <source>
        <strain evidence="2">TK-2024</strain>
        <tissue evidence="2">Old leaves</tissue>
    </source>
</reference>